<dbReference type="EMBL" id="OGUS01000131">
    <property type="protein sequence ID" value="SPC17254.1"/>
    <property type="molecule type" value="Genomic_DNA"/>
</dbReference>
<sequence>MKGRILPEIGRYLSACQIACDAPASDFCCPDA</sequence>
<organism evidence="1">
    <name type="scientific">Cupriavidus oxalaticus</name>
    <dbReference type="NCBI Taxonomy" id="96344"/>
    <lineage>
        <taxon>Bacteria</taxon>
        <taxon>Pseudomonadati</taxon>
        <taxon>Pseudomonadota</taxon>
        <taxon>Betaproteobacteria</taxon>
        <taxon>Burkholderiales</taxon>
        <taxon>Burkholderiaceae</taxon>
        <taxon>Cupriavidus</taxon>
    </lineage>
</organism>
<proteinExistence type="predicted"/>
<comment type="caution">
    <text evidence="1">The sequence shown here is derived from an EMBL/GenBank/DDBJ whole genome shotgun (WGS) entry which is preliminary data.</text>
</comment>
<evidence type="ECO:0000313" key="1">
    <source>
        <dbReference type="EMBL" id="SPC17254.1"/>
    </source>
</evidence>
<reference evidence="1" key="1">
    <citation type="submission" date="2018-01" db="EMBL/GenBank/DDBJ databases">
        <authorList>
            <person name="Clerissi C."/>
        </authorList>
    </citation>
    <scope>NUCLEOTIDE SEQUENCE</scope>
    <source>
        <strain evidence="1">Cupriavidus oxalaticus LMG 2235</strain>
    </source>
</reference>
<name>A0A375GEZ7_9BURK</name>
<dbReference type="AlphaFoldDB" id="A0A375GEZ7"/>
<dbReference type="Proteomes" id="UP000256862">
    <property type="component" value="Chromosome CO2235"/>
</dbReference>
<gene>
    <name evidence="1" type="ORF">CO2235_90128</name>
</gene>
<protein>
    <submittedName>
        <fullName evidence="1">Uncharacterized protein</fullName>
    </submittedName>
</protein>
<accession>A0A375GEZ7</accession>